<evidence type="ECO:0000313" key="2">
    <source>
        <dbReference type="EMBL" id="CAB4834255.1"/>
    </source>
</evidence>
<protein>
    <submittedName>
        <fullName evidence="2">Unannotated protein</fullName>
    </submittedName>
</protein>
<evidence type="ECO:0000256" key="1">
    <source>
        <dbReference type="SAM" id="Phobius"/>
    </source>
</evidence>
<organism evidence="2">
    <name type="scientific">freshwater metagenome</name>
    <dbReference type="NCBI Taxonomy" id="449393"/>
    <lineage>
        <taxon>unclassified sequences</taxon>
        <taxon>metagenomes</taxon>
        <taxon>ecological metagenomes</taxon>
    </lineage>
</organism>
<gene>
    <name evidence="2" type="ORF">UFOPK3204_01443</name>
</gene>
<proteinExistence type="predicted"/>
<sequence length="198" mass="20425">MALAAPQPRVLADVVGRTWIRQLAVIAGGAAFVGLSAQIAFYLPWNPAVPLTLQTFAVILTAGALGSLRGVAAMAIYALLGSIGLPWFAQGSSGFGGPAFGYIIGFIVAAFVVGRIAESGVTRSFGRSVGLMVLGSVIIYAIGATWLKYSLGVPWFGADSAWAYGVKDFIIGDVIKLLAAAGLLPLAWKALNKAGLGR</sequence>
<dbReference type="EMBL" id="CAFABK010000084">
    <property type="protein sequence ID" value="CAB4834255.1"/>
    <property type="molecule type" value="Genomic_DNA"/>
</dbReference>
<accession>A0A6J7AN17</accession>
<dbReference type="InterPro" id="IPR003784">
    <property type="entry name" value="BioY"/>
</dbReference>
<dbReference type="PANTHER" id="PTHR34295">
    <property type="entry name" value="BIOTIN TRANSPORTER BIOY"/>
    <property type="match status" value="1"/>
</dbReference>
<feature type="transmembrane region" description="Helical" evidence="1">
    <location>
        <begin position="99"/>
        <end position="117"/>
    </location>
</feature>
<feature type="transmembrane region" description="Helical" evidence="1">
    <location>
        <begin position="129"/>
        <end position="149"/>
    </location>
</feature>
<keyword evidence="1" id="KW-0472">Membrane</keyword>
<dbReference type="GO" id="GO:0005886">
    <property type="term" value="C:plasma membrane"/>
    <property type="evidence" value="ECO:0007669"/>
    <property type="project" value="InterPro"/>
</dbReference>
<name>A0A6J7AN17_9ZZZZ</name>
<dbReference type="AlphaFoldDB" id="A0A6J7AN17"/>
<keyword evidence="1" id="KW-1133">Transmembrane helix</keyword>
<reference evidence="2" key="1">
    <citation type="submission" date="2020-05" db="EMBL/GenBank/DDBJ databases">
        <authorList>
            <person name="Chiriac C."/>
            <person name="Salcher M."/>
            <person name="Ghai R."/>
            <person name="Kavagutti S V."/>
        </authorList>
    </citation>
    <scope>NUCLEOTIDE SEQUENCE</scope>
</reference>
<dbReference type="PIRSF" id="PIRSF016661">
    <property type="entry name" value="BioY"/>
    <property type="match status" value="1"/>
</dbReference>
<dbReference type="PANTHER" id="PTHR34295:SF1">
    <property type="entry name" value="BIOTIN TRANSPORTER BIOY"/>
    <property type="match status" value="1"/>
</dbReference>
<dbReference type="Gene3D" id="1.10.1760.20">
    <property type="match status" value="1"/>
</dbReference>
<feature type="transmembrane region" description="Helical" evidence="1">
    <location>
        <begin position="169"/>
        <end position="188"/>
    </location>
</feature>
<feature type="transmembrane region" description="Helical" evidence="1">
    <location>
        <begin position="20"/>
        <end position="43"/>
    </location>
</feature>
<dbReference type="Pfam" id="PF02632">
    <property type="entry name" value="BioY"/>
    <property type="match status" value="1"/>
</dbReference>
<keyword evidence="1" id="KW-0812">Transmembrane</keyword>
<dbReference type="GO" id="GO:0015225">
    <property type="term" value="F:biotin transmembrane transporter activity"/>
    <property type="evidence" value="ECO:0007669"/>
    <property type="project" value="InterPro"/>
</dbReference>
<feature type="transmembrane region" description="Helical" evidence="1">
    <location>
        <begin position="55"/>
        <end position="79"/>
    </location>
</feature>